<dbReference type="EMBL" id="CP032744">
    <property type="protein sequence ID" value="AYJ39775.1"/>
    <property type="molecule type" value="Genomic_DNA"/>
</dbReference>
<accession>A0AAD0TXW7</accession>
<sequence length="164" mass="19359">MTIIDLSRFQTLKEGIYSNAVLNKINFEFDQDHPDHPKWLDTEFVIDGHQIRDRFFVDGDDRFEKLVASIQNVQDDLKLESEIWSNMPCSVRLTHDAINERKFWHTHDWKWDSETYRQRLLKVKQTDKLSQGSGQGSLLEDVKKRSDEPDDDLFKGVFDKDGDN</sequence>
<feature type="region of interest" description="Disordered" evidence="1">
    <location>
        <begin position="127"/>
        <end position="164"/>
    </location>
</feature>
<evidence type="ECO:0000256" key="1">
    <source>
        <dbReference type="SAM" id="MobiDB-lite"/>
    </source>
</evidence>
<proteinExistence type="predicted"/>
<dbReference type="AlphaFoldDB" id="A0AAD0TXW7"/>
<evidence type="ECO:0000313" key="2">
    <source>
        <dbReference type="EMBL" id="AYJ39775.1"/>
    </source>
</evidence>
<feature type="compositionally biased region" description="Basic and acidic residues" evidence="1">
    <location>
        <begin position="140"/>
        <end position="164"/>
    </location>
</feature>
<evidence type="ECO:0000313" key="3">
    <source>
        <dbReference type="Proteomes" id="UP000277896"/>
    </source>
</evidence>
<dbReference type="Proteomes" id="UP000277896">
    <property type="component" value="Chromosome"/>
</dbReference>
<dbReference type="RefSeq" id="WP_056988570.1">
    <property type="nucleotide sequence ID" value="NZ_BJZG01000026.1"/>
</dbReference>
<organism evidence="2 3">
    <name type="scientific">Lactiplantibacillus paraplantarum</name>
    <dbReference type="NCBI Taxonomy" id="60520"/>
    <lineage>
        <taxon>Bacteria</taxon>
        <taxon>Bacillati</taxon>
        <taxon>Bacillota</taxon>
        <taxon>Bacilli</taxon>
        <taxon>Lactobacillales</taxon>
        <taxon>Lactobacillaceae</taxon>
        <taxon>Lactiplantibacillus</taxon>
    </lineage>
</organism>
<protein>
    <submittedName>
        <fullName evidence="2">Uncharacterized protein</fullName>
    </submittedName>
</protein>
<reference evidence="2 3" key="1">
    <citation type="submission" date="2018-10" db="EMBL/GenBank/DDBJ databases">
        <title>Genome seuquencing of Lactobacillus species.</title>
        <authorList>
            <person name="Baek C."/>
            <person name="Yi H."/>
        </authorList>
    </citation>
    <scope>NUCLEOTIDE SEQUENCE [LARGE SCALE GENOMIC DNA]</scope>
    <source>
        <strain evidence="2 3">DSM 10667</strain>
    </source>
</reference>
<name>A0AAD0TXW7_9LACO</name>
<gene>
    <name evidence="2" type="ORF">LP667_13715</name>
</gene>